<dbReference type="EMBL" id="BTPU01000040">
    <property type="protein sequence ID" value="GMQ63463.1"/>
    <property type="molecule type" value="Genomic_DNA"/>
</dbReference>
<sequence length="347" mass="38669">MIKKISISTIFTGGLILLAGGYLLFSIFKSVNVDLTNLIVLNTVFTSILMQAFPFMLIGVLVSSAMHVFVPDEWIVKIFPTKYGIGFLTAMFAGALFPVCECAIVPVMSRLVKKGVPVPIAITFMLSAPIINPIVIMSTLYAFPGQPEITLFRVGFGLIIALAVGLIMMLYRNDFSTISTDYDYQCHNDHNSSINHSCTCHHHSHNHYNNSILMKFRTMFLHAGDEFFNVGKYLVIGALTTSLIQILIPKKVFVELGSKSGFSLILMMLMAFLFSACSTSDAFIARSFINKFSMSSILGFLVFGPMMDVKNLLMLLANFKKSFVIRLVLLITILNFLFISFFTIIFL</sequence>
<proteinExistence type="predicted"/>
<organism evidence="1 2">
    <name type="scientific">Vallitalea maricola</name>
    <dbReference type="NCBI Taxonomy" id="3074433"/>
    <lineage>
        <taxon>Bacteria</taxon>
        <taxon>Bacillati</taxon>
        <taxon>Bacillota</taxon>
        <taxon>Clostridia</taxon>
        <taxon>Lachnospirales</taxon>
        <taxon>Vallitaleaceae</taxon>
        <taxon>Vallitalea</taxon>
    </lineage>
</organism>
<comment type="caution">
    <text evidence="1">The sequence shown here is derived from an EMBL/GenBank/DDBJ whole genome shotgun (WGS) entry which is preliminary data.</text>
</comment>
<keyword evidence="2" id="KW-1185">Reference proteome</keyword>
<dbReference type="Proteomes" id="UP001374599">
    <property type="component" value="Unassembled WGS sequence"/>
</dbReference>
<evidence type="ECO:0000313" key="2">
    <source>
        <dbReference type="Proteomes" id="UP001374599"/>
    </source>
</evidence>
<name>A0ACB5UNH8_9FIRM</name>
<evidence type="ECO:0000313" key="1">
    <source>
        <dbReference type="EMBL" id="GMQ63463.1"/>
    </source>
</evidence>
<reference evidence="1" key="1">
    <citation type="submission" date="2023-09" db="EMBL/GenBank/DDBJ databases">
        <title>Vallitalea sediminicola and Vallitalea maricola sp. nov., anaerobic bacteria isolated from marine sediment.</title>
        <authorList>
            <person name="Hirano S."/>
            <person name="Maeda A."/>
            <person name="Terahara T."/>
            <person name="Mori K."/>
            <person name="Hamada M."/>
            <person name="Matsumoto R."/>
            <person name="Kobayashi T."/>
        </authorList>
    </citation>
    <scope>NUCLEOTIDE SEQUENCE</scope>
    <source>
        <strain evidence="1">AN17-2</strain>
    </source>
</reference>
<protein>
    <submittedName>
        <fullName evidence="1">Permease</fullName>
    </submittedName>
</protein>
<gene>
    <name evidence="1" type="ORF">AN2V17_26960</name>
</gene>
<accession>A0ACB5UNH8</accession>